<name>A0A3P6C626_BRACM</name>
<evidence type="ECO:0000313" key="2">
    <source>
        <dbReference type="EMBL" id="VDD03359.1"/>
    </source>
</evidence>
<dbReference type="AlphaFoldDB" id="A0A3P6C626"/>
<dbReference type="EMBL" id="LR031575">
    <property type="protein sequence ID" value="VDD03359.1"/>
    <property type="molecule type" value="Genomic_DNA"/>
</dbReference>
<gene>
    <name evidence="2" type="ORF">BRAA08T32836Z</name>
</gene>
<organism evidence="2">
    <name type="scientific">Brassica campestris</name>
    <name type="common">Field mustard</name>
    <dbReference type="NCBI Taxonomy" id="3711"/>
    <lineage>
        <taxon>Eukaryota</taxon>
        <taxon>Viridiplantae</taxon>
        <taxon>Streptophyta</taxon>
        <taxon>Embryophyta</taxon>
        <taxon>Tracheophyta</taxon>
        <taxon>Spermatophyta</taxon>
        <taxon>Magnoliopsida</taxon>
        <taxon>eudicotyledons</taxon>
        <taxon>Gunneridae</taxon>
        <taxon>Pentapetalae</taxon>
        <taxon>rosids</taxon>
        <taxon>malvids</taxon>
        <taxon>Brassicales</taxon>
        <taxon>Brassicaceae</taxon>
        <taxon>Brassiceae</taxon>
        <taxon>Brassica</taxon>
    </lineage>
</organism>
<proteinExistence type="predicted"/>
<feature type="compositionally biased region" description="Basic and acidic residues" evidence="1">
    <location>
        <begin position="47"/>
        <end position="56"/>
    </location>
</feature>
<feature type="compositionally biased region" description="Polar residues" evidence="1">
    <location>
        <begin position="74"/>
        <end position="84"/>
    </location>
</feature>
<feature type="region of interest" description="Disordered" evidence="1">
    <location>
        <begin position="46"/>
        <end position="84"/>
    </location>
</feature>
<evidence type="ECO:0000256" key="1">
    <source>
        <dbReference type="SAM" id="MobiDB-lite"/>
    </source>
</evidence>
<sequence length="84" mass="9754">MKAKNMIRQKEEEERMQKRLESIWLCCSRGRGNCFISRLMCYITPTGRHESQDSSKQKRSLARSPFRHQGGNEEANSSRAGVLH</sequence>
<protein>
    <submittedName>
        <fullName evidence="2">Uncharacterized protein</fullName>
    </submittedName>
</protein>
<accession>A0A3P6C626</accession>
<reference evidence="2" key="1">
    <citation type="submission" date="2018-11" db="EMBL/GenBank/DDBJ databases">
        <authorList>
            <consortium name="Genoscope - CEA"/>
            <person name="William W."/>
        </authorList>
    </citation>
    <scope>NUCLEOTIDE SEQUENCE</scope>
</reference>